<dbReference type="InterPro" id="IPR006680">
    <property type="entry name" value="Amidohydro-rel"/>
</dbReference>
<keyword evidence="9" id="KW-0862">Zinc</keyword>
<evidence type="ECO:0000256" key="9">
    <source>
        <dbReference type="ARBA" id="ARBA00022833"/>
    </source>
</evidence>
<keyword evidence="10" id="KW-0408">Iron</keyword>
<evidence type="ECO:0000256" key="4">
    <source>
        <dbReference type="ARBA" id="ARBA00012864"/>
    </source>
</evidence>
<evidence type="ECO:0000256" key="3">
    <source>
        <dbReference type="ARBA" id="ARBA00008002"/>
    </source>
</evidence>
<dbReference type="GO" id="GO:0019556">
    <property type="term" value="P:L-histidine catabolic process to glutamate and formamide"/>
    <property type="evidence" value="ECO:0007669"/>
    <property type="project" value="UniProtKB-UniPathway"/>
</dbReference>
<dbReference type="VEuPathDB" id="FungiDB:SPRG_20366"/>
<evidence type="ECO:0000256" key="1">
    <source>
        <dbReference type="ARBA" id="ARBA00000853"/>
    </source>
</evidence>
<dbReference type="RefSeq" id="XP_012201600.1">
    <property type="nucleotide sequence ID" value="XM_012346210.1"/>
</dbReference>
<dbReference type="OrthoDB" id="194468at2759"/>
<evidence type="ECO:0000313" key="13">
    <source>
        <dbReference type="Proteomes" id="UP000030745"/>
    </source>
</evidence>
<dbReference type="Gene3D" id="3.20.20.140">
    <property type="entry name" value="Metal-dependent hydrolases"/>
    <property type="match status" value="1"/>
</dbReference>
<dbReference type="STRING" id="695850.A0A067CAF5"/>
<dbReference type="MEROPS" id="M38.980"/>
<dbReference type="GO" id="GO:0050480">
    <property type="term" value="F:imidazolonepropionase activity"/>
    <property type="evidence" value="ECO:0007669"/>
    <property type="project" value="UniProtKB-EC"/>
</dbReference>
<dbReference type="EC" id="3.5.2.7" evidence="4"/>
<dbReference type="FunFam" id="3.20.20.140:FF:000007">
    <property type="entry name" value="Imidazolonepropionase"/>
    <property type="match status" value="1"/>
</dbReference>
<evidence type="ECO:0000313" key="12">
    <source>
        <dbReference type="EMBL" id="KDO27714.1"/>
    </source>
</evidence>
<feature type="domain" description="Amidohydrolase-related" evidence="11">
    <location>
        <begin position="82"/>
        <end position="424"/>
    </location>
</feature>
<dbReference type="NCBIfam" id="TIGR01224">
    <property type="entry name" value="hutI"/>
    <property type="match status" value="1"/>
</dbReference>
<dbReference type="SUPFAM" id="SSF51556">
    <property type="entry name" value="Metallo-dependent hydrolases"/>
    <property type="match status" value="1"/>
</dbReference>
<dbReference type="InterPro" id="IPR011059">
    <property type="entry name" value="Metal-dep_hydrolase_composite"/>
</dbReference>
<dbReference type="UniPathway" id="UPA00379">
    <property type="reaction ID" value="UER00551"/>
</dbReference>
<dbReference type="InterPro" id="IPR032466">
    <property type="entry name" value="Metal_Hydrolase"/>
</dbReference>
<proteinExistence type="inferred from homology"/>
<keyword evidence="6" id="KW-0479">Metal-binding</keyword>
<protein>
    <recommendedName>
        <fullName evidence="5">Probable imidazolonepropionase</fullName>
        <ecNumber evidence="4">3.5.2.7</ecNumber>
    </recommendedName>
</protein>
<dbReference type="GO" id="GO:0005737">
    <property type="term" value="C:cytoplasm"/>
    <property type="evidence" value="ECO:0007669"/>
    <property type="project" value="InterPro"/>
</dbReference>
<organism evidence="12 13">
    <name type="scientific">Saprolegnia parasitica (strain CBS 223.65)</name>
    <dbReference type="NCBI Taxonomy" id="695850"/>
    <lineage>
        <taxon>Eukaryota</taxon>
        <taxon>Sar</taxon>
        <taxon>Stramenopiles</taxon>
        <taxon>Oomycota</taxon>
        <taxon>Saprolegniomycetes</taxon>
        <taxon>Saprolegniales</taxon>
        <taxon>Saprolegniaceae</taxon>
        <taxon>Saprolegnia</taxon>
    </lineage>
</organism>
<keyword evidence="8" id="KW-0369">Histidine metabolism</keyword>
<dbReference type="SUPFAM" id="SSF51338">
    <property type="entry name" value="Composite domain of metallo-dependent hydrolases"/>
    <property type="match status" value="1"/>
</dbReference>
<dbReference type="CDD" id="cd01296">
    <property type="entry name" value="Imidazolone-5PH"/>
    <property type="match status" value="1"/>
</dbReference>
<dbReference type="AlphaFoldDB" id="A0A067CAF5"/>
<evidence type="ECO:0000256" key="8">
    <source>
        <dbReference type="ARBA" id="ARBA00022808"/>
    </source>
</evidence>
<keyword evidence="13" id="KW-1185">Reference proteome</keyword>
<evidence type="ECO:0000256" key="7">
    <source>
        <dbReference type="ARBA" id="ARBA00022801"/>
    </source>
</evidence>
<dbReference type="GeneID" id="24141523"/>
<comment type="catalytic activity">
    <reaction evidence="1">
        <text>4-imidazolone-5-propanoate + H2O = N-formimidoyl-L-glutamate</text>
        <dbReference type="Rhea" id="RHEA:23660"/>
        <dbReference type="ChEBI" id="CHEBI:15377"/>
        <dbReference type="ChEBI" id="CHEBI:58928"/>
        <dbReference type="ChEBI" id="CHEBI:77893"/>
        <dbReference type="EC" id="3.5.2.7"/>
    </reaction>
</comment>
<dbReference type="InterPro" id="IPR005920">
    <property type="entry name" value="HutI"/>
</dbReference>
<dbReference type="GO" id="GO:0019557">
    <property type="term" value="P:L-histidine catabolic process to glutamate and formate"/>
    <property type="evidence" value="ECO:0007669"/>
    <property type="project" value="UniProtKB-UniPathway"/>
</dbReference>
<evidence type="ECO:0000259" key="11">
    <source>
        <dbReference type="Pfam" id="PF01979"/>
    </source>
</evidence>
<evidence type="ECO:0000256" key="5">
    <source>
        <dbReference type="ARBA" id="ARBA00013406"/>
    </source>
</evidence>
<dbReference type="KEGG" id="spar:SPRG_20366"/>
<evidence type="ECO:0000256" key="6">
    <source>
        <dbReference type="ARBA" id="ARBA00022723"/>
    </source>
</evidence>
<evidence type="ECO:0000256" key="2">
    <source>
        <dbReference type="ARBA" id="ARBA00004758"/>
    </source>
</evidence>
<dbReference type="PANTHER" id="PTHR42752">
    <property type="entry name" value="IMIDAZOLONEPROPIONASE"/>
    <property type="match status" value="1"/>
</dbReference>
<comment type="similarity">
    <text evidence="3">Belongs to the metallo-dependent hydrolases superfamily. HutI family.</text>
</comment>
<dbReference type="EMBL" id="KK583215">
    <property type="protein sequence ID" value="KDO27714.1"/>
    <property type="molecule type" value="Genomic_DNA"/>
</dbReference>
<reference evidence="12 13" key="1">
    <citation type="journal article" date="2013" name="PLoS Genet.">
        <title>Distinctive expansion of potential virulence genes in the genome of the oomycete fish pathogen Saprolegnia parasitica.</title>
        <authorList>
            <person name="Jiang R.H."/>
            <person name="de Bruijn I."/>
            <person name="Haas B.J."/>
            <person name="Belmonte R."/>
            <person name="Lobach L."/>
            <person name="Christie J."/>
            <person name="van den Ackerveken G."/>
            <person name="Bottin A."/>
            <person name="Bulone V."/>
            <person name="Diaz-Moreno S.M."/>
            <person name="Dumas B."/>
            <person name="Fan L."/>
            <person name="Gaulin E."/>
            <person name="Govers F."/>
            <person name="Grenville-Briggs L.J."/>
            <person name="Horner N.R."/>
            <person name="Levin J.Z."/>
            <person name="Mammella M."/>
            <person name="Meijer H.J."/>
            <person name="Morris P."/>
            <person name="Nusbaum C."/>
            <person name="Oome S."/>
            <person name="Phillips A.J."/>
            <person name="van Rooyen D."/>
            <person name="Rzeszutek E."/>
            <person name="Saraiva M."/>
            <person name="Secombes C.J."/>
            <person name="Seidl M.F."/>
            <person name="Snel B."/>
            <person name="Stassen J.H."/>
            <person name="Sykes S."/>
            <person name="Tripathy S."/>
            <person name="van den Berg H."/>
            <person name="Vega-Arreguin J.C."/>
            <person name="Wawra S."/>
            <person name="Young S.K."/>
            <person name="Zeng Q."/>
            <person name="Dieguez-Uribeondo J."/>
            <person name="Russ C."/>
            <person name="Tyler B.M."/>
            <person name="van West P."/>
        </authorList>
    </citation>
    <scope>NUCLEOTIDE SEQUENCE [LARGE SCALE GENOMIC DNA]</scope>
    <source>
        <strain evidence="12 13">CBS 223.65</strain>
    </source>
</reference>
<name>A0A067CAF5_SAPPC</name>
<comment type="pathway">
    <text evidence="2">Amino-acid degradation; L-histidine degradation into L-glutamate; N-formimidoyl-L-glutamate from L-histidine: step 3/3.</text>
</comment>
<dbReference type="Proteomes" id="UP000030745">
    <property type="component" value="Unassembled WGS sequence"/>
</dbReference>
<accession>A0A067CAF5</accession>
<dbReference type="GO" id="GO:0046872">
    <property type="term" value="F:metal ion binding"/>
    <property type="evidence" value="ECO:0007669"/>
    <property type="project" value="UniProtKB-KW"/>
</dbReference>
<keyword evidence="7" id="KW-0378">Hydrolase</keyword>
<evidence type="ECO:0000256" key="10">
    <source>
        <dbReference type="ARBA" id="ARBA00023004"/>
    </source>
</evidence>
<dbReference type="OMA" id="CAPHARW"/>
<dbReference type="Gene3D" id="2.30.40.10">
    <property type="entry name" value="Urease, subunit C, domain 1"/>
    <property type="match status" value="1"/>
</dbReference>
<dbReference type="Pfam" id="PF01979">
    <property type="entry name" value="Amidohydro_1"/>
    <property type="match status" value="1"/>
</dbReference>
<dbReference type="PANTHER" id="PTHR42752:SF1">
    <property type="entry name" value="IMIDAZOLONEPROPIONASE-RELATED"/>
    <property type="match status" value="1"/>
</dbReference>
<sequence>MSSFRLRIRNARQLVQVCANGETAKVGPAQDDVAIIEDGAVVVDNEGRIAAVGTTASVDAWVAAQSQPVTFAKDFDATGLCVLPGLVDGHTHPVWSGSRVDEFAMKLAGATYMEVHAMGGGIGRTVRCTKASSEDELSDLLMKRLDRMLKCGTTLAEAKSGYGLETETEIKMLKVLHKASQAHTIDLVATYLGGHSVPEGMSAAEATEDIVRKQIPAIIEAKKAGLVNPEFIDVFCEKGVFEYDDTKTILEAGAAAGMKINFHGDELNPMDSGKLCMCVQAHAASHLEMLDTANIQAMKQASTYAVLLPTTMYILKLQSPPARELIAHGVPVALGSDYNPNAHCLSMPLTMHMACCLMKMTMKEALVGATINAAGSANRATTHGSIEVGKVGDLIVLDAPQWEHIIYEMADPPIQHVIKNGHFVVSHNQKLA</sequence>
<gene>
    <name evidence="12" type="ORF">SPRG_20366</name>
</gene>